<organism evidence="2">
    <name type="scientific">Rhizobium rhizogenes</name>
    <name type="common">Agrobacterium rhizogenes</name>
    <dbReference type="NCBI Taxonomy" id="359"/>
    <lineage>
        <taxon>Bacteria</taxon>
        <taxon>Pseudomonadati</taxon>
        <taxon>Pseudomonadota</taxon>
        <taxon>Alphaproteobacteria</taxon>
        <taxon>Hyphomicrobiales</taxon>
        <taxon>Rhizobiaceae</taxon>
        <taxon>Rhizobium/Agrobacterium group</taxon>
        <taxon>Rhizobium</taxon>
    </lineage>
</organism>
<sequence length="40" mass="4460">MIEPECSSYLETSYLSNVYGDATFHSADSAEMVKVLLRTT</sequence>
<dbReference type="EMBL" id="MK318971">
    <property type="protein sequence ID" value="QCL09579.1"/>
    <property type="molecule type" value="Genomic_DNA"/>
</dbReference>
<geneLocation type="plasmid" evidence="1">
    <name>pC5.7c</name>
</geneLocation>
<gene>
    <name evidence="1" type="ORF">pC5.7c_543</name>
    <name evidence="2" type="ORF">pC5.8a_87</name>
</gene>
<accession>A0A7S5DQ97</accession>
<name>A0A7S5DQ97_RHIRH</name>
<geneLocation type="plasmid" evidence="2">
    <name>pColt5.8a</name>
</geneLocation>
<dbReference type="EMBL" id="MK318969">
    <property type="protein sequence ID" value="QCL09410.1"/>
    <property type="molecule type" value="Genomic_DNA"/>
</dbReference>
<dbReference type="AlphaFoldDB" id="A0A7S5DQ97"/>
<evidence type="ECO:0000313" key="1">
    <source>
        <dbReference type="EMBL" id="QCL09410.1"/>
    </source>
</evidence>
<proteinExistence type="predicted"/>
<reference evidence="2" key="1">
    <citation type="submission" date="2018-12" db="EMBL/GenBank/DDBJ databases">
        <title>Three Rhizobium rhizogenes strains isolated from the same crown gall tumor carry diverse plasmids.</title>
        <authorList>
            <person name="Pulawska J."/>
            <person name="Kuzmanovic N."/>
        </authorList>
    </citation>
    <scope>NUCLEOTIDE SEQUENCE</scope>
    <source>
        <strain evidence="1">C5.7</strain>
        <strain evidence="2">Colt5.8</strain>
        <plasmid evidence="1">pC5.7c</plasmid>
        <plasmid evidence="2">pColt5.8a</plasmid>
    </source>
</reference>
<evidence type="ECO:0000313" key="2">
    <source>
        <dbReference type="EMBL" id="QCL09579.1"/>
    </source>
</evidence>
<keyword evidence="2" id="KW-0614">Plasmid</keyword>
<protein>
    <submittedName>
        <fullName evidence="2">Uncharacterized protein</fullName>
    </submittedName>
</protein>